<keyword evidence="5" id="KW-1185">Reference proteome</keyword>
<dbReference type="InterPro" id="IPR050832">
    <property type="entry name" value="Bact_Acetyltransf"/>
</dbReference>
<organism evidence="4 5">
    <name type="scientific">Pseudoduganella rivuli</name>
    <dbReference type="NCBI Taxonomy" id="2666085"/>
    <lineage>
        <taxon>Bacteria</taxon>
        <taxon>Pseudomonadati</taxon>
        <taxon>Pseudomonadota</taxon>
        <taxon>Betaproteobacteria</taxon>
        <taxon>Burkholderiales</taxon>
        <taxon>Oxalobacteraceae</taxon>
        <taxon>Telluria group</taxon>
        <taxon>Pseudoduganella</taxon>
    </lineage>
</organism>
<evidence type="ECO:0000256" key="1">
    <source>
        <dbReference type="ARBA" id="ARBA00022679"/>
    </source>
</evidence>
<gene>
    <name evidence="4" type="ORF">GJ700_27820</name>
</gene>
<dbReference type="GO" id="GO:0016747">
    <property type="term" value="F:acyltransferase activity, transferring groups other than amino-acyl groups"/>
    <property type="evidence" value="ECO:0007669"/>
    <property type="project" value="InterPro"/>
</dbReference>
<evidence type="ECO:0000259" key="3">
    <source>
        <dbReference type="PROSITE" id="PS51186"/>
    </source>
</evidence>
<dbReference type="SUPFAM" id="SSF55729">
    <property type="entry name" value="Acyl-CoA N-acyltransferases (Nat)"/>
    <property type="match status" value="1"/>
</dbReference>
<dbReference type="CDD" id="cd04301">
    <property type="entry name" value="NAT_SF"/>
    <property type="match status" value="1"/>
</dbReference>
<sequence length="143" mass="16078">MAPTELRHADSEADLRACFDVMRQLRPRLQSADHMLAALAPQRAQGYRLLACWQGSRPLALAGYRKLDNLIHGSFLYVDDLVTDSGERGRRYGEQLLAALREIGKALGCGQLVLDTALSNEDAQRFYRRVGMEACALHFRQTM</sequence>
<dbReference type="PROSITE" id="PS51186">
    <property type="entry name" value="GNAT"/>
    <property type="match status" value="1"/>
</dbReference>
<dbReference type="RefSeq" id="WP_154380170.1">
    <property type="nucleotide sequence ID" value="NZ_WKJJ01000021.1"/>
</dbReference>
<comment type="caution">
    <text evidence="4">The sequence shown here is derived from an EMBL/GenBank/DDBJ whole genome shotgun (WGS) entry which is preliminary data.</text>
</comment>
<dbReference type="AlphaFoldDB" id="A0A7X2ITK7"/>
<evidence type="ECO:0000256" key="2">
    <source>
        <dbReference type="ARBA" id="ARBA00023315"/>
    </source>
</evidence>
<dbReference type="Proteomes" id="UP000446768">
    <property type="component" value="Unassembled WGS sequence"/>
</dbReference>
<name>A0A7X2ITK7_9BURK</name>
<keyword evidence="1 4" id="KW-0808">Transferase</keyword>
<dbReference type="EMBL" id="WKJJ01000021">
    <property type="protein sequence ID" value="MRV75532.1"/>
    <property type="molecule type" value="Genomic_DNA"/>
</dbReference>
<dbReference type="Gene3D" id="3.40.630.30">
    <property type="match status" value="1"/>
</dbReference>
<reference evidence="4 5" key="1">
    <citation type="submission" date="2019-11" db="EMBL/GenBank/DDBJ databases">
        <title>Novel species isolated from a subtropical stream in China.</title>
        <authorList>
            <person name="Lu H."/>
        </authorList>
    </citation>
    <scope>NUCLEOTIDE SEQUENCE [LARGE SCALE GENOMIC DNA]</scope>
    <source>
        <strain evidence="4 5">FT92W</strain>
    </source>
</reference>
<dbReference type="Pfam" id="PF00583">
    <property type="entry name" value="Acetyltransf_1"/>
    <property type="match status" value="1"/>
</dbReference>
<dbReference type="InterPro" id="IPR000182">
    <property type="entry name" value="GNAT_dom"/>
</dbReference>
<dbReference type="PANTHER" id="PTHR43877:SF2">
    <property type="entry name" value="AMINOALKYLPHOSPHONATE N-ACETYLTRANSFERASE-RELATED"/>
    <property type="match status" value="1"/>
</dbReference>
<evidence type="ECO:0000313" key="5">
    <source>
        <dbReference type="Proteomes" id="UP000446768"/>
    </source>
</evidence>
<keyword evidence="2" id="KW-0012">Acyltransferase</keyword>
<feature type="domain" description="N-acetyltransferase" evidence="3">
    <location>
        <begin position="4"/>
        <end position="143"/>
    </location>
</feature>
<proteinExistence type="predicted"/>
<protein>
    <submittedName>
        <fullName evidence="4">GNAT family N-acetyltransferase</fullName>
    </submittedName>
</protein>
<dbReference type="InterPro" id="IPR016181">
    <property type="entry name" value="Acyl_CoA_acyltransferase"/>
</dbReference>
<dbReference type="PANTHER" id="PTHR43877">
    <property type="entry name" value="AMINOALKYLPHOSPHONATE N-ACETYLTRANSFERASE-RELATED-RELATED"/>
    <property type="match status" value="1"/>
</dbReference>
<accession>A0A7X2ITK7</accession>
<evidence type="ECO:0000313" key="4">
    <source>
        <dbReference type="EMBL" id="MRV75532.1"/>
    </source>
</evidence>